<sequence>MTADIVLGVEAEQVFRQMRRHLPPSLAMAAKLAGRGAVEVAADGVWISLSDGRRLLDFGSYAVALIGHRHPLVLQAVRAQLDVQPTATRSLGNPTLSSAAARLSGYFDDALPRVYFGLNGTDAVEAATKLARLGTGRPRIIAVEGGYHGKSLGALALTHSEQFRHGSAQALSAVSHIRPDDPGAVAKEAAAGDVAAVVFEPIQGEHGIRPIDAQVLAQWCTDARRHGAMVIADEIQTGLRRCGPRSVALDAGLPIDALLVGKALGGGVVPLSAMLCTDDFYRPLAENPFLHTATFAGHPLCVAAVEATLSALEELSESGIRIGRQLEQGLREIQATRPGLVTEVRGRGLLWGIDFVSAQVAGEVMVNLLQRGLLISPCLSRPTTLRLLPSLITTPTQVVLALDLLASAIAEAAAAVGQGLPG</sequence>
<keyword evidence="3" id="KW-0808">Transferase</keyword>
<dbReference type="GO" id="GO:0030170">
    <property type="term" value="F:pyridoxal phosphate binding"/>
    <property type="evidence" value="ECO:0007669"/>
    <property type="project" value="InterPro"/>
</dbReference>
<dbReference type="Proteomes" id="UP000612899">
    <property type="component" value="Unassembled WGS sequence"/>
</dbReference>
<evidence type="ECO:0000256" key="2">
    <source>
        <dbReference type="ARBA" id="ARBA00022576"/>
    </source>
</evidence>
<comment type="similarity">
    <text evidence="5">Belongs to the class-III pyridoxal-phosphate-dependent aminotransferase family.</text>
</comment>
<dbReference type="SUPFAM" id="SSF53383">
    <property type="entry name" value="PLP-dependent transferases"/>
    <property type="match status" value="1"/>
</dbReference>
<reference evidence="6" key="1">
    <citation type="submission" date="2021-01" db="EMBL/GenBank/DDBJ databases">
        <title>Whole genome shotgun sequence of Rhizocola hellebori NBRC 109834.</title>
        <authorList>
            <person name="Komaki H."/>
            <person name="Tamura T."/>
        </authorList>
    </citation>
    <scope>NUCLEOTIDE SEQUENCE</scope>
    <source>
        <strain evidence="6">NBRC 109834</strain>
    </source>
</reference>
<dbReference type="Gene3D" id="3.40.640.10">
    <property type="entry name" value="Type I PLP-dependent aspartate aminotransferase-like (Major domain)"/>
    <property type="match status" value="1"/>
</dbReference>
<keyword evidence="7" id="KW-1185">Reference proteome</keyword>
<evidence type="ECO:0000256" key="3">
    <source>
        <dbReference type="ARBA" id="ARBA00022679"/>
    </source>
</evidence>
<protein>
    <submittedName>
        <fullName evidence="6">Aminotransferase</fullName>
    </submittedName>
</protein>
<dbReference type="InterPro" id="IPR050103">
    <property type="entry name" value="Class-III_PLP-dep_AT"/>
</dbReference>
<dbReference type="GO" id="GO:0008483">
    <property type="term" value="F:transaminase activity"/>
    <property type="evidence" value="ECO:0007669"/>
    <property type="project" value="UniProtKB-KW"/>
</dbReference>
<dbReference type="PIRSF" id="PIRSF000521">
    <property type="entry name" value="Transaminase_4ab_Lys_Orn"/>
    <property type="match status" value="1"/>
</dbReference>
<dbReference type="InterPro" id="IPR015422">
    <property type="entry name" value="PyrdxlP-dep_Trfase_small"/>
</dbReference>
<dbReference type="InterPro" id="IPR015421">
    <property type="entry name" value="PyrdxlP-dep_Trfase_major"/>
</dbReference>
<dbReference type="RefSeq" id="WP_203908780.1">
    <property type="nucleotide sequence ID" value="NZ_BONY01000015.1"/>
</dbReference>
<keyword evidence="4 5" id="KW-0663">Pyridoxal phosphate</keyword>
<keyword evidence="2 6" id="KW-0032">Aminotransferase</keyword>
<dbReference type="InterPro" id="IPR005814">
    <property type="entry name" value="Aminotrans_3"/>
</dbReference>
<dbReference type="PANTHER" id="PTHR11986:SF79">
    <property type="entry name" value="ACETYLORNITHINE AMINOTRANSFERASE, MITOCHONDRIAL"/>
    <property type="match status" value="1"/>
</dbReference>
<dbReference type="GO" id="GO:0042802">
    <property type="term" value="F:identical protein binding"/>
    <property type="evidence" value="ECO:0007669"/>
    <property type="project" value="TreeGrafter"/>
</dbReference>
<evidence type="ECO:0000313" key="7">
    <source>
        <dbReference type="Proteomes" id="UP000612899"/>
    </source>
</evidence>
<dbReference type="CDD" id="cd00610">
    <property type="entry name" value="OAT_like"/>
    <property type="match status" value="1"/>
</dbReference>
<dbReference type="PANTHER" id="PTHR11986">
    <property type="entry name" value="AMINOTRANSFERASE CLASS III"/>
    <property type="match status" value="1"/>
</dbReference>
<evidence type="ECO:0000313" key="6">
    <source>
        <dbReference type="EMBL" id="GIH04907.1"/>
    </source>
</evidence>
<dbReference type="AlphaFoldDB" id="A0A8J3Q7P5"/>
<comment type="caution">
    <text evidence="6">The sequence shown here is derived from an EMBL/GenBank/DDBJ whole genome shotgun (WGS) entry which is preliminary data.</text>
</comment>
<dbReference type="EMBL" id="BONY01000015">
    <property type="protein sequence ID" value="GIH04907.1"/>
    <property type="molecule type" value="Genomic_DNA"/>
</dbReference>
<proteinExistence type="inferred from homology"/>
<gene>
    <name evidence="6" type="ORF">Rhe02_29740</name>
</gene>
<evidence type="ECO:0000256" key="5">
    <source>
        <dbReference type="RuleBase" id="RU003560"/>
    </source>
</evidence>
<dbReference type="Pfam" id="PF00202">
    <property type="entry name" value="Aminotran_3"/>
    <property type="match status" value="1"/>
</dbReference>
<accession>A0A8J3Q7P5</accession>
<evidence type="ECO:0000256" key="1">
    <source>
        <dbReference type="ARBA" id="ARBA00001933"/>
    </source>
</evidence>
<organism evidence="6 7">
    <name type="scientific">Rhizocola hellebori</name>
    <dbReference type="NCBI Taxonomy" id="1392758"/>
    <lineage>
        <taxon>Bacteria</taxon>
        <taxon>Bacillati</taxon>
        <taxon>Actinomycetota</taxon>
        <taxon>Actinomycetes</taxon>
        <taxon>Micromonosporales</taxon>
        <taxon>Micromonosporaceae</taxon>
        <taxon>Rhizocola</taxon>
    </lineage>
</organism>
<evidence type="ECO:0000256" key="4">
    <source>
        <dbReference type="ARBA" id="ARBA00022898"/>
    </source>
</evidence>
<dbReference type="InterPro" id="IPR015424">
    <property type="entry name" value="PyrdxlP-dep_Trfase"/>
</dbReference>
<name>A0A8J3Q7P5_9ACTN</name>
<dbReference type="PROSITE" id="PS00600">
    <property type="entry name" value="AA_TRANSFER_CLASS_3"/>
    <property type="match status" value="1"/>
</dbReference>
<dbReference type="InterPro" id="IPR049704">
    <property type="entry name" value="Aminotrans_3_PPA_site"/>
</dbReference>
<comment type="cofactor">
    <cofactor evidence="1">
        <name>pyridoxal 5'-phosphate</name>
        <dbReference type="ChEBI" id="CHEBI:597326"/>
    </cofactor>
</comment>
<dbReference type="Gene3D" id="3.90.1150.10">
    <property type="entry name" value="Aspartate Aminotransferase, domain 1"/>
    <property type="match status" value="1"/>
</dbReference>